<dbReference type="CDD" id="cd00862">
    <property type="entry name" value="ProRS_anticodon_zinc"/>
    <property type="match status" value="1"/>
</dbReference>
<keyword evidence="7 11" id="KW-0648">Protein biosynthesis</keyword>
<comment type="caution">
    <text evidence="13">The sequence shown here is derived from an EMBL/GenBank/DDBJ whole genome shotgun (WGS) entry which is preliminary data.</text>
</comment>
<evidence type="ECO:0000256" key="9">
    <source>
        <dbReference type="ARBA" id="ARBA00047671"/>
    </source>
</evidence>
<dbReference type="EMBL" id="DXBG01000121">
    <property type="protein sequence ID" value="HIZ65238.1"/>
    <property type="molecule type" value="Genomic_DNA"/>
</dbReference>
<proteinExistence type="inferred from homology"/>
<dbReference type="GO" id="GO:0140096">
    <property type="term" value="F:catalytic activity, acting on a protein"/>
    <property type="evidence" value="ECO:0007669"/>
    <property type="project" value="UniProtKB-ARBA"/>
</dbReference>
<evidence type="ECO:0000256" key="3">
    <source>
        <dbReference type="ARBA" id="ARBA00022490"/>
    </source>
</evidence>
<dbReference type="GO" id="GO:0006433">
    <property type="term" value="P:prolyl-tRNA aminoacylation"/>
    <property type="evidence" value="ECO:0007669"/>
    <property type="project" value="UniProtKB-UniRule"/>
</dbReference>
<dbReference type="Gene3D" id="3.30.110.30">
    <property type="entry name" value="C-terminal domain of ProRS"/>
    <property type="match status" value="1"/>
</dbReference>
<dbReference type="InterPro" id="IPR033721">
    <property type="entry name" value="ProRS_core_arch_euk"/>
</dbReference>
<dbReference type="SMART" id="SM00946">
    <property type="entry name" value="ProRS-C_1"/>
    <property type="match status" value="1"/>
</dbReference>
<dbReference type="Proteomes" id="UP000824056">
    <property type="component" value="Unassembled WGS sequence"/>
</dbReference>
<dbReference type="SUPFAM" id="SSF52954">
    <property type="entry name" value="Class II aaRS ABD-related"/>
    <property type="match status" value="1"/>
</dbReference>
<dbReference type="InterPro" id="IPR004154">
    <property type="entry name" value="Anticodon-bd"/>
</dbReference>
<dbReference type="InterPro" id="IPR002316">
    <property type="entry name" value="Pro-tRNA-ligase_IIa"/>
</dbReference>
<dbReference type="InterPro" id="IPR004499">
    <property type="entry name" value="Pro-tRNA-ligase_IIa_arc-type"/>
</dbReference>
<keyword evidence="4 11" id="KW-0436">Ligase</keyword>
<sequence>MAKDKKLVEAITSMEEDFAQWYTDVVKKADLIDYTSVKGCMVIKPAGYAIWENIQHELDRRFKETGVENVYLPMFIPESLLQKEKDHVEGFAPEVAWVTHGGLEPLQERLCVRPTSETLFCDMYAKEIQSHRDLPKVYNQWCSVVRWEKTTRPFLRSREFLWQEGHTAHATAEEAEERTIQMLNLYADFCEEVLAIPVIKGKKTEKEKFAGAEATYTIESLMHDGKALQSGTSHNFGDGFAKAFGIQYTDKENKLQYVHQTSWGMTTRMIGALIMVHGDNSGLVLPPRIAPVQAVVIPIQQRKEGVLENAHKIQQQLKAAGIRVKTDETDKSPGFKFAEQEMRGIPVRIECGPKDMEAGQAVIVRRDTREKTIVALEELAQKVTEILENMQKDMLERARTHREAHTYVAADYETFKATINEKPGFVKAMWCGCRECEDKVKEDVQATARCIPFEQETLSDKCVVCGKPAKKMVYWGRAY</sequence>
<comment type="subunit">
    <text evidence="2 11">Homodimer.</text>
</comment>
<dbReference type="InterPro" id="IPR016061">
    <property type="entry name" value="Pro-tRNA_ligase_II_C"/>
</dbReference>
<dbReference type="InterPro" id="IPR017449">
    <property type="entry name" value="Pro-tRNA_synth_II"/>
</dbReference>
<evidence type="ECO:0000313" key="14">
    <source>
        <dbReference type="Proteomes" id="UP000824056"/>
    </source>
</evidence>
<dbReference type="PRINTS" id="PR01046">
    <property type="entry name" value="TRNASYNTHPRO"/>
</dbReference>
<dbReference type="Pfam" id="PF09180">
    <property type="entry name" value="ProRS-C_1"/>
    <property type="match status" value="1"/>
</dbReference>
<dbReference type="GO" id="GO:0004827">
    <property type="term" value="F:proline-tRNA ligase activity"/>
    <property type="evidence" value="ECO:0007669"/>
    <property type="project" value="UniProtKB-UniRule"/>
</dbReference>
<dbReference type="GO" id="GO:0005737">
    <property type="term" value="C:cytoplasm"/>
    <property type="evidence" value="ECO:0007669"/>
    <property type="project" value="UniProtKB-SubCell"/>
</dbReference>
<dbReference type="PANTHER" id="PTHR43382:SF2">
    <property type="entry name" value="BIFUNCTIONAL GLUTAMATE_PROLINE--TRNA LIGASE"/>
    <property type="match status" value="1"/>
</dbReference>
<dbReference type="SUPFAM" id="SSF64586">
    <property type="entry name" value="C-terminal domain of ProRS"/>
    <property type="match status" value="1"/>
</dbReference>
<dbReference type="FunFam" id="3.30.930.10:FF:000023">
    <property type="entry name" value="Proline--tRNA ligase"/>
    <property type="match status" value="1"/>
</dbReference>
<evidence type="ECO:0000256" key="2">
    <source>
        <dbReference type="ARBA" id="ARBA00011738"/>
    </source>
</evidence>
<keyword evidence="3 11" id="KW-0963">Cytoplasm</keyword>
<name>A0A9D2FQP5_9FIRM</name>
<dbReference type="SUPFAM" id="SSF55681">
    <property type="entry name" value="Class II aaRS and biotin synthetases"/>
    <property type="match status" value="1"/>
</dbReference>
<dbReference type="InterPro" id="IPR006195">
    <property type="entry name" value="aa-tRNA-synth_II"/>
</dbReference>
<comment type="catalytic activity">
    <reaction evidence="9 11">
        <text>tRNA(Pro) + L-proline + ATP = L-prolyl-tRNA(Pro) + AMP + diphosphate</text>
        <dbReference type="Rhea" id="RHEA:14305"/>
        <dbReference type="Rhea" id="RHEA-COMP:9700"/>
        <dbReference type="Rhea" id="RHEA-COMP:9702"/>
        <dbReference type="ChEBI" id="CHEBI:30616"/>
        <dbReference type="ChEBI" id="CHEBI:33019"/>
        <dbReference type="ChEBI" id="CHEBI:60039"/>
        <dbReference type="ChEBI" id="CHEBI:78442"/>
        <dbReference type="ChEBI" id="CHEBI:78532"/>
        <dbReference type="ChEBI" id="CHEBI:456215"/>
        <dbReference type="EC" id="6.1.1.15"/>
    </reaction>
</comment>
<dbReference type="Gene3D" id="3.40.50.800">
    <property type="entry name" value="Anticodon-binding domain"/>
    <property type="match status" value="1"/>
</dbReference>
<dbReference type="InterPro" id="IPR045864">
    <property type="entry name" value="aa-tRNA-synth_II/BPL/LPL"/>
</dbReference>
<dbReference type="Gene3D" id="3.30.930.10">
    <property type="entry name" value="Bira Bifunctional Protein, Domain 2"/>
    <property type="match status" value="1"/>
</dbReference>
<comment type="domain">
    <text evidence="11">Consists of three domains: the N-terminal catalytic domain, the anticodon-binding domain and the C-terminal extension.</text>
</comment>
<evidence type="ECO:0000313" key="13">
    <source>
        <dbReference type="EMBL" id="HIZ65238.1"/>
    </source>
</evidence>
<evidence type="ECO:0000256" key="8">
    <source>
        <dbReference type="ARBA" id="ARBA00023146"/>
    </source>
</evidence>
<protein>
    <recommendedName>
        <fullName evidence="11">Proline--tRNA ligase</fullName>
        <ecNumber evidence="11">6.1.1.15</ecNumber>
    </recommendedName>
    <alternativeName>
        <fullName evidence="11">Prolyl-tRNA synthetase</fullName>
        <shortName evidence="11">ProRS</shortName>
    </alternativeName>
</protein>
<reference evidence="13" key="2">
    <citation type="submission" date="2021-04" db="EMBL/GenBank/DDBJ databases">
        <authorList>
            <person name="Gilroy R."/>
        </authorList>
    </citation>
    <scope>NUCLEOTIDE SEQUENCE</scope>
    <source>
        <strain evidence="13">1068</strain>
    </source>
</reference>
<dbReference type="Pfam" id="PF03129">
    <property type="entry name" value="HGTP_anticodon"/>
    <property type="match status" value="1"/>
</dbReference>
<comment type="subcellular location">
    <subcellularLocation>
        <location evidence="1 11">Cytoplasm</location>
    </subcellularLocation>
</comment>
<dbReference type="PANTHER" id="PTHR43382">
    <property type="entry name" value="PROLYL-TRNA SYNTHETASE"/>
    <property type="match status" value="1"/>
</dbReference>
<evidence type="ECO:0000256" key="10">
    <source>
        <dbReference type="ARBA" id="ARBA00060806"/>
    </source>
</evidence>
<evidence type="ECO:0000256" key="1">
    <source>
        <dbReference type="ARBA" id="ARBA00004496"/>
    </source>
</evidence>
<dbReference type="FunFam" id="3.30.110.30:FF:000005">
    <property type="entry name" value="Proline--tRNA ligase"/>
    <property type="match status" value="1"/>
</dbReference>
<gene>
    <name evidence="11 13" type="primary">proS</name>
    <name evidence="13" type="ORF">H9809_04955</name>
</gene>
<keyword evidence="8 11" id="KW-0030">Aminoacyl-tRNA synthetase</keyword>
<dbReference type="EC" id="6.1.1.15" evidence="11"/>
<dbReference type="GO" id="GO:0017101">
    <property type="term" value="C:aminoacyl-tRNA synthetase multienzyme complex"/>
    <property type="evidence" value="ECO:0007669"/>
    <property type="project" value="TreeGrafter"/>
</dbReference>
<dbReference type="Pfam" id="PF00587">
    <property type="entry name" value="tRNA-synt_2b"/>
    <property type="match status" value="1"/>
</dbReference>
<dbReference type="CDD" id="cd00778">
    <property type="entry name" value="ProRS_core_arch_euk"/>
    <property type="match status" value="1"/>
</dbReference>
<dbReference type="NCBIfam" id="TIGR00408">
    <property type="entry name" value="proS_fam_I"/>
    <property type="match status" value="1"/>
</dbReference>
<evidence type="ECO:0000256" key="11">
    <source>
        <dbReference type="HAMAP-Rule" id="MF_01571"/>
    </source>
</evidence>
<comment type="similarity">
    <text evidence="10 11">Belongs to the class-II aminoacyl-tRNA synthetase family. ProS type 3 subfamily.</text>
</comment>
<keyword evidence="5 11" id="KW-0547">Nucleotide-binding</keyword>
<accession>A0A9D2FQP5</accession>
<evidence type="ECO:0000256" key="6">
    <source>
        <dbReference type="ARBA" id="ARBA00022840"/>
    </source>
</evidence>
<dbReference type="AlphaFoldDB" id="A0A9D2FQP5"/>
<reference evidence="13" key="1">
    <citation type="journal article" date="2021" name="PeerJ">
        <title>Extensive microbial diversity within the chicken gut microbiome revealed by metagenomics and culture.</title>
        <authorList>
            <person name="Gilroy R."/>
            <person name="Ravi A."/>
            <person name="Getino M."/>
            <person name="Pursley I."/>
            <person name="Horton D.L."/>
            <person name="Alikhan N.F."/>
            <person name="Baker D."/>
            <person name="Gharbi K."/>
            <person name="Hall N."/>
            <person name="Watson M."/>
            <person name="Adriaenssens E.M."/>
            <person name="Foster-Nyarko E."/>
            <person name="Jarju S."/>
            <person name="Secka A."/>
            <person name="Antonio M."/>
            <person name="Oren A."/>
            <person name="Chaudhuri R.R."/>
            <person name="La Ragione R."/>
            <person name="Hildebrand F."/>
            <person name="Pallen M.J."/>
        </authorList>
    </citation>
    <scope>NUCLEOTIDE SEQUENCE</scope>
    <source>
        <strain evidence="13">1068</strain>
    </source>
</reference>
<dbReference type="PROSITE" id="PS50862">
    <property type="entry name" value="AA_TRNA_LIGASE_II"/>
    <property type="match status" value="1"/>
</dbReference>
<keyword evidence="6 11" id="KW-0067">ATP-binding</keyword>
<dbReference type="InterPro" id="IPR036621">
    <property type="entry name" value="Anticodon-bd_dom_sf"/>
</dbReference>
<evidence type="ECO:0000259" key="12">
    <source>
        <dbReference type="PROSITE" id="PS50862"/>
    </source>
</evidence>
<evidence type="ECO:0000256" key="4">
    <source>
        <dbReference type="ARBA" id="ARBA00022598"/>
    </source>
</evidence>
<dbReference type="GO" id="GO:0005524">
    <property type="term" value="F:ATP binding"/>
    <property type="evidence" value="ECO:0007669"/>
    <property type="project" value="UniProtKB-UniRule"/>
</dbReference>
<feature type="domain" description="Aminoacyl-transfer RNA synthetases class-II family profile" evidence="12">
    <location>
        <begin position="45"/>
        <end position="286"/>
    </location>
</feature>
<dbReference type="FunFam" id="3.40.50.800:FF:000005">
    <property type="entry name" value="bifunctional glutamate/proline--tRNA ligase"/>
    <property type="match status" value="1"/>
</dbReference>
<evidence type="ECO:0000256" key="5">
    <source>
        <dbReference type="ARBA" id="ARBA00022741"/>
    </source>
</evidence>
<evidence type="ECO:0000256" key="7">
    <source>
        <dbReference type="ARBA" id="ARBA00022917"/>
    </source>
</evidence>
<dbReference type="GO" id="GO:0016740">
    <property type="term" value="F:transferase activity"/>
    <property type="evidence" value="ECO:0007669"/>
    <property type="project" value="UniProtKB-ARBA"/>
</dbReference>
<organism evidence="13 14">
    <name type="scientific">Candidatus Blautia pullicola</name>
    <dbReference type="NCBI Taxonomy" id="2838498"/>
    <lineage>
        <taxon>Bacteria</taxon>
        <taxon>Bacillati</taxon>
        <taxon>Bacillota</taxon>
        <taxon>Clostridia</taxon>
        <taxon>Lachnospirales</taxon>
        <taxon>Lachnospiraceae</taxon>
        <taxon>Blautia</taxon>
    </lineage>
</organism>
<dbReference type="HAMAP" id="MF_01571">
    <property type="entry name" value="Pro_tRNA_synth_type3"/>
    <property type="match status" value="1"/>
</dbReference>
<comment type="function">
    <text evidence="11">Catalyzes the attachment of proline to tRNA(Pro) in a two-step reaction: proline is first activated by ATP to form Pro-AMP and then transferred to the acceptor end of tRNA(Pro).</text>
</comment>
<dbReference type="InterPro" id="IPR002314">
    <property type="entry name" value="aa-tRNA-synt_IIb"/>
</dbReference>